<evidence type="ECO:0000256" key="2">
    <source>
        <dbReference type="SAM" id="Phobius"/>
    </source>
</evidence>
<organism evidence="4 5">
    <name type="scientific">Mariprofundus aestuarium</name>
    <dbReference type="NCBI Taxonomy" id="1921086"/>
    <lineage>
        <taxon>Bacteria</taxon>
        <taxon>Pseudomonadati</taxon>
        <taxon>Pseudomonadota</taxon>
        <taxon>Candidatius Mariprofundia</taxon>
        <taxon>Mariprofundales</taxon>
        <taxon>Mariprofundaceae</taxon>
        <taxon>Mariprofundus</taxon>
    </lineage>
</organism>
<evidence type="ECO:0000313" key="5">
    <source>
        <dbReference type="Proteomes" id="UP000231701"/>
    </source>
</evidence>
<name>A0A2K8L4X9_MARES</name>
<dbReference type="AlphaFoldDB" id="A0A2K8L4X9"/>
<proteinExistence type="predicted"/>
<dbReference type="RefSeq" id="WP_100277863.1">
    <property type="nucleotide sequence ID" value="NZ_CP018799.1"/>
</dbReference>
<dbReference type="Pfam" id="PF00497">
    <property type="entry name" value="SBP_bac_3"/>
    <property type="match status" value="1"/>
</dbReference>
<reference evidence="4 5" key="1">
    <citation type="submission" date="2016-12" db="EMBL/GenBank/DDBJ databases">
        <title>Isolation and genomic insights into novel planktonic Zetaproteobacteria from stratified waters of the Chesapeake Bay.</title>
        <authorList>
            <person name="McAllister S.M."/>
            <person name="Kato S."/>
            <person name="Chan C.S."/>
            <person name="Chiu B.K."/>
            <person name="Field E.K."/>
        </authorList>
    </citation>
    <scope>NUCLEOTIDE SEQUENCE [LARGE SCALE GENOMIC DNA]</scope>
    <source>
        <strain evidence="4 5">CP-5</strain>
    </source>
</reference>
<accession>A0A2K8L4X9</accession>
<dbReference type="PANTHER" id="PTHR35936">
    <property type="entry name" value="MEMBRANE-BOUND LYTIC MUREIN TRANSGLYCOSYLASE F"/>
    <property type="match status" value="1"/>
</dbReference>
<evidence type="ECO:0000256" key="1">
    <source>
        <dbReference type="ARBA" id="ARBA00022729"/>
    </source>
</evidence>
<keyword evidence="1" id="KW-0732">Signal</keyword>
<dbReference type="SUPFAM" id="SSF53850">
    <property type="entry name" value="Periplasmic binding protein-like II"/>
    <property type="match status" value="1"/>
</dbReference>
<sequence>MKYWILSLLSITYFTLFPLLLHADESALLVSGKTSYSSQTKSLFTPKEMKWLESKQPITYVYDPDWAPFEWKNDIGNHTGIISDVLNLIKQNTGIEFIAVNTDTWEESVELVKSDKADMFSAITQNSAREEHLYFTSRDIYSYPAVLITNFDDKGVYLDPAKDFKGKTIGVVKGSGLGQYIKEKYPELEFVELPATHDGFSSVQDGKVDLFAINTVTAKYYIEKQGFDDLKIALKLDYLYHLKIALRKDLPAEIISILDKSLARISEEELNDIFNKWTEISTEHHTDWKLLLQIAATLFIVIIFLIINNRRLNMKVKARTEELSTANIELGNALKEIKILRGIIPICSYCHSIRDDKETWHRLETYLSNHSDARFSHSICPECAPKVLLEARLDEEAP</sequence>
<dbReference type="KEGG" id="maes:Ga0123461_1631"/>
<protein>
    <submittedName>
        <fullName evidence="4">Polar amino acid transport system substrate-binding protein</fullName>
    </submittedName>
</protein>
<dbReference type="InterPro" id="IPR001638">
    <property type="entry name" value="Solute-binding_3/MltF_N"/>
</dbReference>
<keyword evidence="2" id="KW-1133">Transmembrane helix</keyword>
<dbReference type="Proteomes" id="UP000231701">
    <property type="component" value="Chromosome"/>
</dbReference>
<keyword evidence="2" id="KW-0472">Membrane</keyword>
<dbReference type="EMBL" id="CP018799">
    <property type="protein sequence ID" value="ATX80044.1"/>
    <property type="molecule type" value="Genomic_DNA"/>
</dbReference>
<dbReference type="CDD" id="cd01007">
    <property type="entry name" value="PBP2_BvgS_HisK_like"/>
    <property type="match status" value="1"/>
</dbReference>
<keyword evidence="5" id="KW-1185">Reference proteome</keyword>
<feature type="transmembrane region" description="Helical" evidence="2">
    <location>
        <begin position="290"/>
        <end position="307"/>
    </location>
</feature>
<evidence type="ECO:0000259" key="3">
    <source>
        <dbReference type="SMART" id="SM00062"/>
    </source>
</evidence>
<keyword evidence="2" id="KW-0812">Transmembrane</keyword>
<evidence type="ECO:0000313" key="4">
    <source>
        <dbReference type="EMBL" id="ATX80044.1"/>
    </source>
</evidence>
<dbReference type="Gene3D" id="3.40.190.10">
    <property type="entry name" value="Periplasmic binding protein-like II"/>
    <property type="match status" value="2"/>
</dbReference>
<dbReference type="SMART" id="SM00062">
    <property type="entry name" value="PBPb"/>
    <property type="match status" value="1"/>
</dbReference>
<feature type="domain" description="Solute-binding protein family 3/N-terminal" evidence="3">
    <location>
        <begin position="57"/>
        <end position="281"/>
    </location>
</feature>
<dbReference type="OrthoDB" id="5291073at2"/>
<gene>
    <name evidence="4" type="ORF">Ga0123461_1631</name>
</gene>